<keyword evidence="1" id="KW-0812">Transmembrane</keyword>
<evidence type="ECO:0000313" key="2">
    <source>
        <dbReference type="EMBL" id="MBE9080440.1"/>
    </source>
</evidence>
<organism evidence="2 3">
    <name type="scientific">Vasconcelosia minhoensis LEGE 07310</name>
    <dbReference type="NCBI Taxonomy" id="915328"/>
    <lineage>
        <taxon>Bacteria</taxon>
        <taxon>Bacillati</taxon>
        <taxon>Cyanobacteriota</taxon>
        <taxon>Cyanophyceae</taxon>
        <taxon>Nodosilineales</taxon>
        <taxon>Cymatolegaceae</taxon>
        <taxon>Vasconcelosia</taxon>
        <taxon>Vasconcelosia minhoensis</taxon>
    </lineage>
</organism>
<gene>
    <name evidence="2" type="ORF">IQ241_24670</name>
</gene>
<keyword evidence="1" id="KW-0472">Membrane</keyword>
<evidence type="ECO:0000313" key="3">
    <source>
        <dbReference type="Proteomes" id="UP000636505"/>
    </source>
</evidence>
<evidence type="ECO:0000256" key="1">
    <source>
        <dbReference type="SAM" id="Phobius"/>
    </source>
</evidence>
<feature type="transmembrane region" description="Helical" evidence="1">
    <location>
        <begin position="12"/>
        <end position="32"/>
    </location>
</feature>
<feature type="transmembrane region" description="Helical" evidence="1">
    <location>
        <begin position="53"/>
        <end position="77"/>
    </location>
</feature>
<dbReference type="AlphaFoldDB" id="A0A8J7ACB8"/>
<name>A0A8J7ACB8_9CYAN</name>
<feature type="transmembrane region" description="Helical" evidence="1">
    <location>
        <begin position="83"/>
        <end position="101"/>
    </location>
</feature>
<keyword evidence="1" id="KW-1133">Transmembrane helix</keyword>
<dbReference type="Proteomes" id="UP000636505">
    <property type="component" value="Unassembled WGS sequence"/>
</dbReference>
<dbReference type="RefSeq" id="WP_193912382.1">
    <property type="nucleotide sequence ID" value="NZ_JADEXG010000118.1"/>
</dbReference>
<protein>
    <submittedName>
        <fullName evidence="2">Uncharacterized protein</fullName>
    </submittedName>
</protein>
<sequence length="124" mass="13606">MSYIDQFQPPYFLLLAGLLISLTSGAAFSQVLKQTVNDWYEKRSTRSLAKLQGIDVQLPFLGICMGICIFLASGLSIFGFSGWVSYGFSLPLTLLSAGLIWTQLKSNLAILEGGNARAFELDIF</sequence>
<proteinExistence type="predicted"/>
<reference evidence="2" key="1">
    <citation type="submission" date="2020-10" db="EMBL/GenBank/DDBJ databases">
        <authorList>
            <person name="Castelo-Branco R."/>
            <person name="Eusebio N."/>
            <person name="Adriana R."/>
            <person name="Vieira A."/>
            <person name="Brugerolle De Fraissinette N."/>
            <person name="Rezende De Castro R."/>
            <person name="Schneider M.P."/>
            <person name="Vasconcelos V."/>
            <person name="Leao P.N."/>
        </authorList>
    </citation>
    <scope>NUCLEOTIDE SEQUENCE</scope>
    <source>
        <strain evidence="2">LEGE 07310</strain>
    </source>
</reference>
<keyword evidence="3" id="KW-1185">Reference proteome</keyword>
<accession>A0A8J7ACB8</accession>
<comment type="caution">
    <text evidence="2">The sequence shown here is derived from an EMBL/GenBank/DDBJ whole genome shotgun (WGS) entry which is preliminary data.</text>
</comment>
<dbReference type="EMBL" id="JADEXG010000118">
    <property type="protein sequence ID" value="MBE9080440.1"/>
    <property type="molecule type" value="Genomic_DNA"/>
</dbReference>